<dbReference type="RefSeq" id="XP_045279942.1">
    <property type="nucleotide sequence ID" value="XM_045425739.1"/>
</dbReference>
<reference evidence="2" key="1">
    <citation type="journal article" date="2015" name="PLoS Genet.">
        <title>The dynamic genome and transcriptome of the human fungal pathogen Blastomyces and close relative Emmonsia.</title>
        <authorList>
            <person name="Munoz J.F."/>
            <person name="Gauthier G.M."/>
            <person name="Desjardins C.A."/>
            <person name="Gallo J.E."/>
            <person name="Holder J."/>
            <person name="Sullivan T.D."/>
            <person name="Marty A.J."/>
            <person name="Carmen J.C."/>
            <person name="Chen Z."/>
            <person name="Ding L."/>
            <person name="Gujja S."/>
            <person name="Magrini V."/>
            <person name="Misas E."/>
            <person name="Mitreva M."/>
            <person name="Priest M."/>
            <person name="Saif S."/>
            <person name="Whiston E.A."/>
            <person name="Young S."/>
            <person name="Zeng Q."/>
            <person name="Goldman W.E."/>
            <person name="Mardis E.R."/>
            <person name="Taylor J.W."/>
            <person name="McEwen J.G."/>
            <person name="Clay O.K."/>
            <person name="Klein B.S."/>
            <person name="Cuomo C.A."/>
        </authorList>
    </citation>
    <scope>NUCLEOTIDE SEQUENCE [LARGE SCALE GENOMIC DNA]</scope>
    <source>
        <strain evidence="2">ER-3 / ATCC MYA-2586</strain>
    </source>
</reference>
<proteinExistence type="predicted"/>
<accession>A0ABX2VSM1</accession>
<sequence>MIRDFSAASSHNSLTPCMMLVVPQHLPADNTSMTSSFEPKFQLAIIIEVSFEFTETASEEPCDPSYSCSVLLNNANWFEDGKNWYYHVLHILLANYLQHRRLYAYLRRKFEILVMATLLWSE</sequence>
<dbReference type="Proteomes" id="UP000002039">
    <property type="component" value="Unassembled WGS sequence"/>
</dbReference>
<evidence type="ECO:0000313" key="2">
    <source>
        <dbReference type="Proteomes" id="UP000002039"/>
    </source>
</evidence>
<name>A0ABX2VSM1_AJEDR</name>
<evidence type="ECO:0000313" key="1">
    <source>
        <dbReference type="EMBL" id="OAT00215.1"/>
    </source>
</evidence>
<protein>
    <submittedName>
        <fullName evidence="1">Uncharacterized protein</fullName>
    </submittedName>
</protein>
<organism evidence="1 2">
    <name type="scientific">Ajellomyces dermatitidis (strain ER-3 / ATCC MYA-2586)</name>
    <name type="common">Blastomyces dermatitidis</name>
    <dbReference type="NCBI Taxonomy" id="559297"/>
    <lineage>
        <taxon>Eukaryota</taxon>
        <taxon>Fungi</taxon>
        <taxon>Dikarya</taxon>
        <taxon>Ascomycota</taxon>
        <taxon>Pezizomycotina</taxon>
        <taxon>Eurotiomycetes</taxon>
        <taxon>Eurotiomycetidae</taxon>
        <taxon>Onygenales</taxon>
        <taxon>Ajellomycetaceae</taxon>
        <taxon>Blastomyces</taxon>
    </lineage>
</organism>
<keyword evidence="2" id="KW-1185">Reference proteome</keyword>
<dbReference type="EMBL" id="EQ999974">
    <property type="protein sequence ID" value="OAT00215.1"/>
    <property type="molecule type" value="Genomic_DNA"/>
</dbReference>
<gene>
    <name evidence="1" type="ORF">BDCG_16515</name>
</gene>
<dbReference type="GeneID" id="69031407"/>